<evidence type="ECO:0000256" key="1">
    <source>
        <dbReference type="SAM" id="MobiDB-lite"/>
    </source>
</evidence>
<dbReference type="Proteomes" id="UP000823775">
    <property type="component" value="Unassembled WGS sequence"/>
</dbReference>
<protein>
    <submittedName>
        <fullName evidence="2">Uncharacterized protein</fullName>
    </submittedName>
</protein>
<proteinExistence type="predicted"/>
<evidence type="ECO:0000313" key="3">
    <source>
        <dbReference type="Proteomes" id="UP000823775"/>
    </source>
</evidence>
<reference evidence="2 3" key="1">
    <citation type="journal article" date="2021" name="BMC Genomics">
        <title>Datura genome reveals duplications of psychoactive alkaloid biosynthetic genes and high mutation rate following tissue culture.</title>
        <authorList>
            <person name="Rajewski A."/>
            <person name="Carter-House D."/>
            <person name="Stajich J."/>
            <person name="Litt A."/>
        </authorList>
    </citation>
    <scope>NUCLEOTIDE SEQUENCE [LARGE SCALE GENOMIC DNA]</scope>
    <source>
        <strain evidence="2">AR-01</strain>
    </source>
</reference>
<name>A0ABS8SX98_DATST</name>
<sequence length="114" mass="12756">MLLPITREAQAHKWLSLGPAEIKDGSESKFHPAGEEHQGEVGRNEPYSPLHTLFSFTLIESVTVFAFRCIGNVTIGAFLRIELDNADLKGHICLICFLRKGEVYLFDKVIAVLE</sequence>
<accession>A0ABS8SX98</accession>
<dbReference type="EMBL" id="JACEIK010000887">
    <property type="protein sequence ID" value="MCD7463425.1"/>
    <property type="molecule type" value="Genomic_DNA"/>
</dbReference>
<comment type="caution">
    <text evidence="2">The sequence shown here is derived from an EMBL/GenBank/DDBJ whole genome shotgun (WGS) entry which is preliminary data.</text>
</comment>
<feature type="compositionally biased region" description="Basic and acidic residues" evidence="1">
    <location>
        <begin position="25"/>
        <end position="43"/>
    </location>
</feature>
<feature type="region of interest" description="Disordered" evidence="1">
    <location>
        <begin position="25"/>
        <end position="45"/>
    </location>
</feature>
<keyword evidence="3" id="KW-1185">Reference proteome</keyword>
<gene>
    <name evidence="2" type="ORF">HAX54_050562</name>
</gene>
<evidence type="ECO:0000313" key="2">
    <source>
        <dbReference type="EMBL" id="MCD7463425.1"/>
    </source>
</evidence>
<organism evidence="2 3">
    <name type="scientific">Datura stramonium</name>
    <name type="common">Jimsonweed</name>
    <name type="synonym">Common thornapple</name>
    <dbReference type="NCBI Taxonomy" id="4076"/>
    <lineage>
        <taxon>Eukaryota</taxon>
        <taxon>Viridiplantae</taxon>
        <taxon>Streptophyta</taxon>
        <taxon>Embryophyta</taxon>
        <taxon>Tracheophyta</taxon>
        <taxon>Spermatophyta</taxon>
        <taxon>Magnoliopsida</taxon>
        <taxon>eudicotyledons</taxon>
        <taxon>Gunneridae</taxon>
        <taxon>Pentapetalae</taxon>
        <taxon>asterids</taxon>
        <taxon>lamiids</taxon>
        <taxon>Solanales</taxon>
        <taxon>Solanaceae</taxon>
        <taxon>Solanoideae</taxon>
        <taxon>Datureae</taxon>
        <taxon>Datura</taxon>
    </lineage>
</organism>